<accession>A0A399JBX4</accession>
<keyword evidence="4" id="KW-1185">Reference proteome</keyword>
<evidence type="ECO:0000313" key="3">
    <source>
        <dbReference type="EMBL" id="RII43071.1"/>
    </source>
</evidence>
<name>A0A399JBX4_9MICC</name>
<organism evidence="3 4">
    <name type="scientific">Galactobacter valiniphilus</name>
    <dbReference type="NCBI Taxonomy" id="2676122"/>
    <lineage>
        <taxon>Bacteria</taxon>
        <taxon>Bacillati</taxon>
        <taxon>Actinomycetota</taxon>
        <taxon>Actinomycetes</taxon>
        <taxon>Micrococcales</taxon>
        <taxon>Micrococcaceae</taxon>
        <taxon>Galactobacter</taxon>
    </lineage>
</organism>
<dbReference type="RefSeq" id="WP_119423976.1">
    <property type="nucleotide sequence ID" value="NZ_QQXK01000006.1"/>
</dbReference>
<feature type="region of interest" description="Disordered" evidence="1">
    <location>
        <begin position="93"/>
        <end position="112"/>
    </location>
</feature>
<sequence length="131" mass="13947">MPLSEHEQRLLEEMEKQLHADPQFADSLRQAESAGRYSTRNIAIGLLIAVAGLAVVLVGISLSSMAVIGIAVGVIGFFLMCFGVYLALSKRGSAGGDSLGSGGAAAAPPKRSSYLQRLEAEWDERRRGENN</sequence>
<dbReference type="Pfam" id="PF11239">
    <property type="entry name" value="DUF3040"/>
    <property type="match status" value="1"/>
</dbReference>
<keyword evidence="2" id="KW-1133">Transmembrane helix</keyword>
<protein>
    <submittedName>
        <fullName evidence="3">DUF3040 domain-containing protein</fullName>
    </submittedName>
</protein>
<reference evidence="3 4" key="1">
    <citation type="submission" date="2018-07" db="EMBL/GenBank/DDBJ databases">
        <title>Arthrobacter sp. nov., isolated from raw cow's milk with high bacterial count.</title>
        <authorList>
            <person name="Hahne J."/>
            <person name="Isele D."/>
            <person name="Lipski A."/>
        </authorList>
    </citation>
    <scope>NUCLEOTIDE SEQUENCE [LARGE SCALE GENOMIC DNA]</scope>
    <source>
        <strain evidence="3 4">JZ R-35</strain>
    </source>
</reference>
<dbReference type="EMBL" id="QQXK01000006">
    <property type="protein sequence ID" value="RII43071.1"/>
    <property type="molecule type" value="Genomic_DNA"/>
</dbReference>
<feature type="transmembrane region" description="Helical" evidence="2">
    <location>
        <begin position="42"/>
        <end position="60"/>
    </location>
</feature>
<evidence type="ECO:0000313" key="4">
    <source>
        <dbReference type="Proteomes" id="UP000265419"/>
    </source>
</evidence>
<proteinExistence type="predicted"/>
<dbReference type="AlphaFoldDB" id="A0A399JBX4"/>
<feature type="compositionally biased region" description="Gly residues" evidence="1">
    <location>
        <begin position="93"/>
        <end position="103"/>
    </location>
</feature>
<gene>
    <name evidence="3" type="ORF">DWB68_04010</name>
</gene>
<keyword evidence="2" id="KW-0812">Transmembrane</keyword>
<evidence type="ECO:0000256" key="2">
    <source>
        <dbReference type="SAM" id="Phobius"/>
    </source>
</evidence>
<keyword evidence="2" id="KW-0472">Membrane</keyword>
<comment type="caution">
    <text evidence="3">The sequence shown here is derived from an EMBL/GenBank/DDBJ whole genome shotgun (WGS) entry which is preliminary data.</text>
</comment>
<evidence type="ECO:0000256" key="1">
    <source>
        <dbReference type="SAM" id="MobiDB-lite"/>
    </source>
</evidence>
<dbReference type="InterPro" id="IPR021401">
    <property type="entry name" value="DUF3040"/>
</dbReference>
<feature type="transmembrane region" description="Helical" evidence="2">
    <location>
        <begin position="66"/>
        <end position="88"/>
    </location>
</feature>
<dbReference type="Proteomes" id="UP000265419">
    <property type="component" value="Unassembled WGS sequence"/>
</dbReference>